<feature type="transmembrane region" description="Helical" evidence="6">
    <location>
        <begin position="177"/>
        <end position="196"/>
    </location>
</feature>
<dbReference type="GO" id="GO:0005886">
    <property type="term" value="C:plasma membrane"/>
    <property type="evidence" value="ECO:0007669"/>
    <property type="project" value="TreeGrafter"/>
</dbReference>
<keyword evidence="3 6" id="KW-1133">Transmembrane helix</keyword>
<feature type="transmembrane region" description="Helical" evidence="6">
    <location>
        <begin position="406"/>
        <end position="422"/>
    </location>
</feature>
<dbReference type="Proteomes" id="UP000789759">
    <property type="component" value="Unassembled WGS sequence"/>
</dbReference>
<feature type="transmembrane region" description="Helical" evidence="6">
    <location>
        <begin position="65"/>
        <end position="89"/>
    </location>
</feature>
<feature type="transmembrane region" description="Helical" evidence="6">
    <location>
        <begin position="116"/>
        <end position="141"/>
    </location>
</feature>
<dbReference type="OrthoDB" id="3936150at2759"/>
<feature type="transmembrane region" description="Helical" evidence="6">
    <location>
        <begin position="253"/>
        <end position="275"/>
    </location>
</feature>
<keyword evidence="9" id="KW-1185">Reference proteome</keyword>
<keyword evidence="4 6" id="KW-0472">Membrane</keyword>
<evidence type="ECO:0000256" key="5">
    <source>
        <dbReference type="SAM" id="MobiDB-lite"/>
    </source>
</evidence>
<evidence type="ECO:0000256" key="1">
    <source>
        <dbReference type="ARBA" id="ARBA00004141"/>
    </source>
</evidence>
<proteinExistence type="predicted"/>
<evidence type="ECO:0000259" key="7">
    <source>
        <dbReference type="PROSITE" id="PS50850"/>
    </source>
</evidence>
<dbReference type="AlphaFoldDB" id="A0A9N9P4E0"/>
<dbReference type="SUPFAM" id="SSF103473">
    <property type="entry name" value="MFS general substrate transporter"/>
    <property type="match status" value="1"/>
</dbReference>
<evidence type="ECO:0000256" key="3">
    <source>
        <dbReference type="ARBA" id="ARBA00022989"/>
    </source>
</evidence>
<dbReference type="PROSITE" id="PS50850">
    <property type="entry name" value="MFS"/>
    <property type="match status" value="1"/>
</dbReference>
<gene>
    <name evidence="8" type="ORF">CPELLU_LOCUS16874</name>
</gene>
<sequence>MATIENNQSHDIKNDSSLECGKNDPSLEYEKNDPSLEYAKSEKSGQENTTSLSDPINWPKRKKHFILFIIAVTGLIAPISSTILLPAVIKIGSDLNTSQPLGWASYSDVRETRRRVYLVSLAIYVVAGIICAISNNIWLLLVMRSLQACGGSSVHSIGAGTISDVFINTERGRAFGWFYLGPLIGPILGPVIGGYITQYLGWRFIFLFLSLYGGIIFVFIYFALPETFHRVQSSLPTASSPKKRFNPFSSLALLRYPNLTLTVFYISAVFSVIYILNTLIPRTFSSKFNLSTSNIGLVFLSPGLGYWLGSVASGCYSDFLLSKINARYGDIYPEMRINSVWLGSALVPVSLLGYGWSIVKNAHIVFPILSLFFFGFGTLIIFNCMSTYLVDAFPGRSASAIAVNNFFRYMAAAITAIISIPAEDAL</sequence>
<evidence type="ECO:0000256" key="2">
    <source>
        <dbReference type="ARBA" id="ARBA00022692"/>
    </source>
</evidence>
<protein>
    <submittedName>
        <fullName evidence="8">15021_t:CDS:1</fullName>
    </submittedName>
</protein>
<dbReference type="InterPro" id="IPR036259">
    <property type="entry name" value="MFS_trans_sf"/>
</dbReference>
<feature type="transmembrane region" description="Helical" evidence="6">
    <location>
        <begin position="364"/>
        <end position="385"/>
    </location>
</feature>
<accession>A0A9N9P4E0</accession>
<dbReference type="InterPro" id="IPR020846">
    <property type="entry name" value="MFS_dom"/>
</dbReference>
<dbReference type="Gene3D" id="1.20.1720.10">
    <property type="entry name" value="Multidrug resistance protein D"/>
    <property type="match status" value="1"/>
</dbReference>
<comment type="caution">
    <text evidence="8">The sequence shown here is derived from an EMBL/GenBank/DDBJ whole genome shotgun (WGS) entry which is preliminary data.</text>
</comment>
<dbReference type="InterPro" id="IPR011701">
    <property type="entry name" value="MFS"/>
</dbReference>
<feature type="transmembrane region" description="Helical" evidence="6">
    <location>
        <begin position="295"/>
        <end position="319"/>
    </location>
</feature>
<feature type="transmembrane region" description="Helical" evidence="6">
    <location>
        <begin position="202"/>
        <end position="224"/>
    </location>
</feature>
<feature type="domain" description="Major facilitator superfamily (MFS) profile" evidence="7">
    <location>
        <begin position="1"/>
        <end position="426"/>
    </location>
</feature>
<dbReference type="EMBL" id="CAJVQA010026400">
    <property type="protein sequence ID" value="CAG8788990.1"/>
    <property type="molecule type" value="Genomic_DNA"/>
</dbReference>
<feature type="compositionally biased region" description="Basic and acidic residues" evidence="5">
    <location>
        <begin position="28"/>
        <end position="45"/>
    </location>
</feature>
<evidence type="ECO:0000313" key="8">
    <source>
        <dbReference type="EMBL" id="CAG8788990.1"/>
    </source>
</evidence>
<name>A0A9N9P4E0_9GLOM</name>
<dbReference type="PANTHER" id="PTHR23502:SF5">
    <property type="entry name" value="QUINIDINE RESISTANCE PROTEIN 3"/>
    <property type="match status" value="1"/>
</dbReference>
<keyword evidence="2 6" id="KW-0812">Transmembrane</keyword>
<reference evidence="8" key="1">
    <citation type="submission" date="2021-06" db="EMBL/GenBank/DDBJ databases">
        <authorList>
            <person name="Kallberg Y."/>
            <person name="Tangrot J."/>
            <person name="Rosling A."/>
        </authorList>
    </citation>
    <scope>NUCLEOTIDE SEQUENCE</scope>
    <source>
        <strain evidence="8">FL966</strain>
    </source>
</reference>
<comment type="subcellular location">
    <subcellularLocation>
        <location evidence="1">Membrane</location>
        <topology evidence="1">Multi-pass membrane protein</topology>
    </subcellularLocation>
</comment>
<dbReference type="PANTHER" id="PTHR23502">
    <property type="entry name" value="MAJOR FACILITATOR SUPERFAMILY"/>
    <property type="match status" value="1"/>
</dbReference>
<feature type="transmembrane region" description="Helical" evidence="6">
    <location>
        <begin position="340"/>
        <end position="358"/>
    </location>
</feature>
<evidence type="ECO:0000256" key="4">
    <source>
        <dbReference type="ARBA" id="ARBA00023136"/>
    </source>
</evidence>
<evidence type="ECO:0000313" key="9">
    <source>
        <dbReference type="Proteomes" id="UP000789759"/>
    </source>
</evidence>
<organism evidence="8 9">
    <name type="scientific">Cetraspora pellucida</name>
    <dbReference type="NCBI Taxonomy" id="1433469"/>
    <lineage>
        <taxon>Eukaryota</taxon>
        <taxon>Fungi</taxon>
        <taxon>Fungi incertae sedis</taxon>
        <taxon>Mucoromycota</taxon>
        <taxon>Glomeromycotina</taxon>
        <taxon>Glomeromycetes</taxon>
        <taxon>Diversisporales</taxon>
        <taxon>Gigasporaceae</taxon>
        <taxon>Cetraspora</taxon>
    </lineage>
</organism>
<dbReference type="GO" id="GO:0022857">
    <property type="term" value="F:transmembrane transporter activity"/>
    <property type="evidence" value="ECO:0007669"/>
    <property type="project" value="InterPro"/>
</dbReference>
<feature type="region of interest" description="Disordered" evidence="5">
    <location>
        <begin position="1"/>
        <end position="55"/>
    </location>
</feature>
<dbReference type="Pfam" id="PF07690">
    <property type="entry name" value="MFS_1"/>
    <property type="match status" value="1"/>
</dbReference>
<feature type="non-terminal residue" evidence="8">
    <location>
        <position position="426"/>
    </location>
</feature>
<evidence type="ECO:0000256" key="6">
    <source>
        <dbReference type="SAM" id="Phobius"/>
    </source>
</evidence>